<evidence type="ECO:0000256" key="2">
    <source>
        <dbReference type="ARBA" id="ARBA00023163"/>
    </source>
</evidence>
<dbReference type="EMBL" id="PDOC01000003">
    <property type="protein sequence ID" value="PIL45676.1"/>
    <property type="molecule type" value="Genomic_DNA"/>
</dbReference>
<dbReference type="InterPro" id="IPR018060">
    <property type="entry name" value="HTH_AraC"/>
</dbReference>
<dbReference type="Proteomes" id="UP000230390">
    <property type="component" value="Unassembled WGS sequence"/>
</dbReference>
<evidence type="ECO:0000313" key="5">
    <source>
        <dbReference type="Proteomes" id="UP000230390"/>
    </source>
</evidence>
<dbReference type="PANTHER" id="PTHR43130">
    <property type="entry name" value="ARAC-FAMILY TRANSCRIPTIONAL REGULATOR"/>
    <property type="match status" value="1"/>
</dbReference>
<dbReference type="Gene3D" id="3.40.50.880">
    <property type="match status" value="1"/>
</dbReference>
<evidence type="ECO:0000256" key="1">
    <source>
        <dbReference type="ARBA" id="ARBA00023015"/>
    </source>
</evidence>
<dbReference type="SUPFAM" id="SSF52317">
    <property type="entry name" value="Class I glutamine amidotransferase-like"/>
    <property type="match status" value="1"/>
</dbReference>
<dbReference type="InterPro" id="IPR052158">
    <property type="entry name" value="INH-QAR"/>
</dbReference>
<dbReference type="GO" id="GO:0043565">
    <property type="term" value="F:sequence-specific DNA binding"/>
    <property type="evidence" value="ECO:0007669"/>
    <property type="project" value="InterPro"/>
</dbReference>
<dbReference type="Pfam" id="PF12833">
    <property type="entry name" value="HTH_18"/>
    <property type="match status" value="1"/>
</dbReference>
<dbReference type="InterPro" id="IPR009057">
    <property type="entry name" value="Homeodomain-like_sf"/>
</dbReference>
<name>A0A2G8TI11_9BURK</name>
<dbReference type="AlphaFoldDB" id="A0A2G8TI11"/>
<dbReference type="PANTHER" id="PTHR43130:SF3">
    <property type="entry name" value="HTH-TYPE TRANSCRIPTIONAL REGULATOR RV1931C"/>
    <property type="match status" value="1"/>
</dbReference>
<organism evidence="4 5">
    <name type="scientific">Massilia eurypsychrophila</name>
    <dbReference type="NCBI Taxonomy" id="1485217"/>
    <lineage>
        <taxon>Bacteria</taxon>
        <taxon>Pseudomonadati</taxon>
        <taxon>Pseudomonadota</taxon>
        <taxon>Betaproteobacteria</taxon>
        <taxon>Burkholderiales</taxon>
        <taxon>Oxalobacteraceae</taxon>
        <taxon>Telluria group</taxon>
        <taxon>Massilia</taxon>
    </lineage>
</organism>
<dbReference type="Pfam" id="PF01965">
    <property type="entry name" value="DJ-1_PfpI"/>
    <property type="match status" value="1"/>
</dbReference>
<dbReference type="SMART" id="SM00342">
    <property type="entry name" value="HTH_ARAC"/>
    <property type="match status" value="1"/>
</dbReference>
<dbReference type="CDD" id="cd03137">
    <property type="entry name" value="GATase1_AraC_1"/>
    <property type="match status" value="1"/>
</dbReference>
<accession>A0A2G8TI11</accession>
<reference evidence="4 5" key="1">
    <citation type="submission" date="2017-10" db="EMBL/GenBank/DDBJ databases">
        <title>Massilia psychrophilum sp. nov., a novel purple-pigmented bacterium isolated from Tianshan glacier, Xinjiang Municipality, China.</title>
        <authorList>
            <person name="Wang H."/>
        </authorList>
    </citation>
    <scope>NUCLEOTIDE SEQUENCE [LARGE SCALE GENOMIC DNA]</scope>
    <source>
        <strain evidence="4 5">JCM 30074</strain>
    </source>
</reference>
<dbReference type="PROSITE" id="PS01124">
    <property type="entry name" value="HTH_ARAC_FAMILY_2"/>
    <property type="match status" value="1"/>
</dbReference>
<proteinExistence type="predicted"/>
<dbReference type="InterPro" id="IPR002818">
    <property type="entry name" value="DJ-1/PfpI"/>
</dbReference>
<feature type="domain" description="HTH araC/xylS-type" evidence="3">
    <location>
        <begin position="239"/>
        <end position="337"/>
    </location>
</feature>
<comment type="caution">
    <text evidence="4">The sequence shown here is derived from an EMBL/GenBank/DDBJ whole genome shotgun (WGS) entry which is preliminary data.</text>
</comment>
<evidence type="ECO:0000313" key="4">
    <source>
        <dbReference type="EMBL" id="PIL45676.1"/>
    </source>
</evidence>
<keyword evidence="1" id="KW-0805">Transcription regulation</keyword>
<evidence type="ECO:0000259" key="3">
    <source>
        <dbReference type="PROSITE" id="PS01124"/>
    </source>
</evidence>
<dbReference type="GO" id="GO:0003700">
    <property type="term" value="F:DNA-binding transcription factor activity"/>
    <property type="evidence" value="ECO:0007669"/>
    <property type="project" value="InterPro"/>
</dbReference>
<dbReference type="InterPro" id="IPR029062">
    <property type="entry name" value="Class_I_gatase-like"/>
</dbReference>
<protein>
    <submittedName>
        <fullName evidence="4">AraC family transcriptional regulator</fullName>
    </submittedName>
</protein>
<dbReference type="Gene3D" id="1.10.10.60">
    <property type="entry name" value="Homeodomain-like"/>
    <property type="match status" value="1"/>
</dbReference>
<sequence length="351" mass="37550">MQAPAIICHAMKPAMQPRHRIVIAAFGPAQMLDITGPLEVFAMANTCCRSAGRPAPYELVVAAPQAGPVMTTSGIALLASESIVDPALQADTVLIAGGVGARAAVRDSALIGALTALCRRVPRVASICTGLFPLAATGLLKQLRATTHWSHFDEFAALFPDVRLDPHALFINDGPWHSSAGISAGIDYSLSILETDMGRQLALEVARNLVVFLKRPGGQAQFSAPLAAEAAADDPHRFAALTEWIQHSRSSDLSIDRLAEPVPMSPRNFARRFVEAMNIAPAKYLEKMRIDAARRGLTDGTDSVARIAARCGFASAEAMRLAFRRHLDIGPHEFRARFRTAGPGKRAAHAA</sequence>
<keyword evidence="5" id="KW-1185">Reference proteome</keyword>
<keyword evidence="2" id="KW-0804">Transcription</keyword>
<gene>
    <name evidence="4" type="ORF">CR105_06245</name>
</gene>
<dbReference type="SUPFAM" id="SSF46689">
    <property type="entry name" value="Homeodomain-like"/>
    <property type="match status" value="2"/>
</dbReference>
<dbReference type="OrthoDB" id="9794896at2"/>